<dbReference type="OrthoDB" id="10264588at2759"/>
<feature type="region of interest" description="Disordered" evidence="5">
    <location>
        <begin position="305"/>
        <end position="368"/>
    </location>
</feature>
<feature type="coiled-coil region" evidence="4">
    <location>
        <begin position="378"/>
        <end position="405"/>
    </location>
</feature>
<feature type="repeat" description="WD" evidence="3">
    <location>
        <begin position="179"/>
        <end position="214"/>
    </location>
</feature>
<dbReference type="SUPFAM" id="SSF50978">
    <property type="entry name" value="WD40 repeat-like"/>
    <property type="match status" value="1"/>
</dbReference>
<evidence type="ECO:0000256" key="4">
    <source>
        <dbReference type="SAM" id="Coils"/>
    </source>
</evidence>
<protein>
    <submittedName>
        <fullName evidence="6">POC1A protein</fullName>
    </submittedName>
</protein>
<keyword evidence="2" id="KW-0677">Repeat</keyword>
<evidence type="ECO:0000313" key="6">
    <source>
        <dbReference type="EMBL" id="CAE7279931.1"/>
    </source>
</evidence>
<dbReference type="PRINTS" id="PR00320">
    <property type="entry name" value="GPROTEINBRPT"/>
</dbReference>
<gene>
    <name evidence="6" type="primary">POC1A</name>
    <name evidence="6" type="ORF">SNEC2469_LOCUS6814</name>
</gene>
<organism evidence="6 7">
    <name type="scientific">Symbiodinium necroappetens</name>
    <dbReference type="NCBI Taxonomy" id="1628268"/>
    <lineage>
        <taxon>Eukaryota</taxon>
        <taxon>Sar</taxon>
        <taxon>Alveolata</taxon>
        <taxon>Dinophyceae</taxon>
        <taxon>Suessiales</taxon>
        <taxon>Symbiodiniaceae</taxon>
        <taxon>Symbiodinium</taxon>
    </lineage>
</organism>
<dbReference type="Proteomes" id="UP000601435">
    <property type="component" value="Unassembled WGS sequence"/>
</dbReference>
<dbReference type="InterPro" id="IPR050505">
    <property type="entry name" value="WDR55/POC1"/>
</dbReference>
<keyword evidence="7" id="KW-1185">Reference proteome</keyword>
<dbReference type="PANTHER" id="PTHR44019:SF8">
    <property type="entry name" value="POC1 CENTRIOLAR PROTEIN HOMOLOG"/>
    <property type="match status" value="1"/>
</dbReference>
<dbReference type="InterPro" id="IPR020472">
    <property type="entry name" value="WD40_PAC1"/>
</dbReference>
<feature type="repeat" description="WD" evidence="3">
    <location>
        <begin position="51"/>
        <end position="84"/>
    </location>
</feature>
<keyword evidence="1 3" id="KW-0853">WD repeat</keyword>
<dbReference type="SMART" id="SM00320">
    <property type="entry name" value="WD40"/>
    <property type="match status" value="7"/>
</dbReference>
<dbReference type="PROSITE" id="PS50294">
    <property type="entry name" value="WD_REPEATS_REGION"/>
    <property type="match status" value="3"/>
</dbReference>
<dbReference type="EMBL" id="CAJNJA010011786">
    <property type="protein sequence ID" value="CAE7279931.1"/>
    <property type="molecule type" value="Genomic_DNA"/>
</dbReference>
<dbReference type="InterPro" id="IPR036322">
    <property type="entry name" value="WD40_repeat_dom_sf"/>
</dbReference>
<proteinExistence type="predicted"/>
<comment type="caution">
    <text evidence="6">The sequence shown here is derived from an EMBL/GenBank/DDBJ whole genome shotgun (WGS) entry which is preliminary data.</text>
</comment>
<sequence>MVVVRSFQGASDVRLTAATLIRCRDQVATGTQDGNLLLWNLAPGRPRPQRLAGQSGSITCIKASGSGKTLVSASTDSTVAIWKMPVEKRQTPAMLKLHFSPVRCCDISTDERLLLTASDDKSVKLTWLAERRFAAAFAGHSNWVRSASLSSSSTHIVSGGDDKTVKLWDVEQKSCLQTFSDSASSITCTRFGLGDHVIIASSWDSSINLWDVRSYGIRQHYGRAHGGSPITQVAVHPRSDLILSSSSDRQLRVWDLRAGKLCCTVLGHERPVHSCGFDEAGDHFLSCDSEMVLYWSCPPLAAPCPPAQPEPTPSSLEADALNLPSSAPRIDGPVSEGRSAEASDPLLAGQAARSTQAEVPRSRKAPKEALPEVVARTVEKMVTDMDTLTATLAALEARMTRTEAITAEVVQLLRAQPETTLEVPAAQSEKAAIPSGNNRRCEKMFRKVRQIPQNPTPTADASLHHVHGQGPPQGFECIQVFSLIPAEGGTMYQRRGHPDADSKLPNVANEDFSRIGKEQGMWRIEGLKLGQGELARQVQGEGGEGAQEGEGRAAVAYDLNRLLVESWMQTAWQKYRTPLVMVAMLLGCEIMINGAWMFFAPGDQRPFAKNAAEDHTRHLRGLVVRRDRGILSPTVFPMLVFPLLFVQQPRGYIIDQRRVTLQNPPLLPSLLCIGGDTTALQKGGKHGEGDAALVSDVYRRVNMASLLQATDYEVHELLVEKALDQGMLNALAKAVLLNDLIQSCKAAELTELKGFLDSTGDYNSLYKLVYVDIKDSSARDQVLSHIHTQSCIARRQAGGAVGIKANCGRMNCLIISTRARRAHDAADQEAIHPNLDLDEDPEHQGKSMTDYLSLEVSRPRRRRAASL</sequence>
<accession>A0A812MYM9</accession>
<evidence type="ECO:0000256" key="5">
    <source>
        <dbReference type="SAM" id="MobiDB-lite"/>
    </source>
</evidence>
<name>A0A812MYM9_9DINO</name>
<dbReference type="PROSITE" id="PS00678">
    <property type="entry name" value="WD_REPEATS_1"/>
    <property type="match status" value="3"/>
</dbReference>
<dbReference type="Gene3D" id="2.130.10.10">
    <property type="entry name" value="YVTN repeat-like/Quinoprotein amine dehydrogenase"/>
    <property type="match status" value="2"/>
</dbReference>
<dbReference type="PROSITE" id="PS50082">
    <property type="entry name" value="WD_REPEATS_2"/>
    <property type="match status" value="4"/>
</dbReference>
<dbReference type="PANTHER" id="PTHR44019">
    <property type="entry name" value="WD REPEAT-CONTAINING PROTEIN 55"/>
    <property type="match status" value="1"/>
</dbReference>
<dbReference type="InterPro" id="IPR001680">
    <property type="entry name" value="WD40_rpt"/>
</dbReference>
<dbReference type="AlphaFoldDB" id="A0A812MYM9"/>
<keyword evidence="4" id="KW-0175">Coiled coil</keyword>
<feature type="repeat" description="WD" evidence="3">
    <location>
        <begin position="230"/>
        <end position="264"/>
    </location>
</feature>
<evidence type="ECO:0000256" key="2">
    <source>
        <dbReference type="ARBA" id="ARBA00022737"/>
    </source>
</evidence>
<reference evidence="6" key="1">
    <citation type="submission" date="2021-02" db="EMBL/GenBank/DDBJ databases">
        <authorList>
            <person name="Dougan E. K."/>
            <person name="Rhodes N."/>
            <person name="Thang M."/>
            <person name="Chan C."/>
        </authorList>
    </citation>
    <scope>NUCLEOTIDE SEQUENCE</scope>
</reference>
<evidence type="ECO:0000313" key="7">
    <source>
        <dbReference type="Proteomes" id="UP000601435"/>
    </source>
</evidence>
<dbReference type="InterPro" id="IPR015943">
    <property type="entry name" value="WD40/YVTN_repeat-like_dom_sf"/>
</dbReference>
<feature type="region of interest" description="Disordered" evidence="5">
    <location>
        <begin position="832"/>
        <end position="851"/>
    </location>
</feature>
<evidence type="ECO:0000256" key="3">
    <source>
        <dbReference type="PROSITE-ProRule" id="PRU00221"/>
    </source>
</evidence>
<feature type="repeat" description="WD" evidence="3">
    <location>
        <begin position="137"/>
        <end position="178"/>
    </location>
</feature>
<dbReference type="InterPro" id="IPR019775">
    <property type="entry name" value="WD40_repeat_CS"/>
</dbReference>
<dbReference type="Pfam" id="PF00400">
    <property type="entry name" value="WD40"/>
    <property type="match status" value="5"/>
</dbReference>
<evidence type="ECO:0000256" key="1">
    <source>
        <dbReference type="ARBA" id="ARBA00022574"/>
    </source>
</evidence>
<dbReference type="CDD" id="cd00200">
    <property type="entry name" value="WD40"/>
    <property type="match status" value="1"/>
</dbReference>